<feature type="compositionally biased region" description="Pro residues" evidence="10">
    <location>
        <begin position="122"/>
        <end position="142"/>
    </location>
</feature>
<name>A0A8I1GFN7_9HYPH</name>
<dbReference type="InterPro" id="IPR051045">
    <property type="entry name" value="TonB-dependent_transducer"/>
</dbReference>
<sequence>MAERATRAADRVGAVSSPLFARTPIPSGALPRACDLVPERTALPPLRGSQRAIIATIMAALALHLLLIAPLIPLSAPSPEDDATQRLGMETGEPLNVTVISADDLKRLSSDPFKQQGSNAPEPAPPAPPQPEMQAEPTPPQPVQEAQQSPEQQQQKPEPLPQEQKTASASPLESKSDEKEKPFDPESFAAAATRRFSQQLDHAFQKTEQREASRRPATRAGNVKAFRPGASSSGKSNEFERAVIWALAGTKPMGNGKWGSVVVTFAVGETGRVDGLRLMKSSGDNWLDQGALMAVRQARLPTPPSGLTVGDRTFVVEYISTPKL</sequence>
<keyword evidence="9 11" id="KW-0472">Membrane</keyword>
<evidence type="ECO:0000256" key="10">
    <source>
        <dbReference type="SAM" id="MobiDB-lite"/>
    </source>
</evidence>
<dbReference type="SUPFAM" id="SSF74653">
    <property type="entry name" value="TolA/TonB C-terminal domain"/>
    <property type="match status" value="1"/>
</dbReference>
<feature type="region of interest" description="Disordered" evidence="10">
    <location>
        <begin position="109"/>
        <end position="183"/>
    </location>
</feature>
<accession>A0A8I1GFN7</accession>
<dbReference type="EMBL" id="JAEMUK010000005">
    <property type="protein sequence ID" value="MBJ7542420.1"/>
    <property type="molecule type" value="Genomic_DNA"/>
</dbReference>
<dbReference type="InterPro" id="IPR037682">
    <property type="entry name" value="TonB_C"/>
</dbReference>
<feature type="domain" description="TonB C-terminal" evidence="12">
    <location>
        <begin position="233"/>
        <end position="324"/>
    </location>
</feature>
<dbReference type="Pfam" id="PF03544">
    <property type="entry name" value="TonB_C"/>
    <property type="match status" value="1"/>
</dbReference>
<keyword evidence="8 11" id="KW-1133">Transmembrane helix</keyword>
<evidence type="ECO:0000256" key="8">
    <source>
        <dbReference type="ARBA" id="ARBA00022989"/>
    </source>
</evidence>
<dbReference type="GO" id="GO:0015031">
    <property type="term" value="P:protein transport"/>
    <property type="evidence" value="ECO:0007669"/>
    <property type="project" value="UniProtKB-KW"/>
</dbReference>
<keyword evidence="14" id="KW-1185">Reference proteome</keyword>
<dbReference type="AlphaFoldDB" id="A0A8I1GFN7"/>
<keyword evidence="4" id="KW-1003">Cell membrane</keyword>
<dbReference type="InterPro" id="IPR006260">
    <property type="entry name" value="TonB/TolA_C"/>
</dbReference>
<dbReference type="GO" id="GO:0055085">
    <property type="term" value="P:transmembrane transport"/>
    <property type="evidence" value="ECO:0007669"/>
    <property type="project" value="InterPro"/>
</dbReference>
<evidence type="ECO:0000256" key="2">
    <source>
        <dbReference type="ARBA" id="ARBA00006555"/>
    </source>
</evidence>
<dbReference type="NCBIfam" id="TIGR01352">
    <property type="entry name" value="tonB_Cterm"/>
    <property type="match status" value="1"/>
</dbReference>
<evidence type="ECO:0000256" key="4">
    <source>
        <dbReference type="ARBA" id="ARBA00022475"/>
    </source>
</evidence>
<keyword evidence="5" id="KW-0997">Cell inner membrane</keyword>
<evidence type="ECO:0000256" key="6">
    <source>
        <dbReference type="ARBA" id="ARBA00022692"/>
    </source>
</evidence>
<dbReference type="Gene3D" id="3.30.1150.10">
    <property type="match status" value="1"/>
</dbReference>
<comment type="caution">
    <text evidence="13">The sequence shown here is derived from an EMBL/GenBank/DDBJ whole genome shotgun (WGS) entry which is preliminary data.</text>
</comment>
<evidence type="ECO:0000259" key="12">
    <source>
        <dbReference type="PROSITE" id="PS52015"/>
    </source>
</evidence>
<dbReference type="RefSeq" id="WP_155955189.1">
    <property type="nucleotide sequence ID" value="NZ_JAEMUK010000005.1"/>
</dbReference>
<dbReference type="Proteomes" id="UP000623250">
    <property type="component" value="Unassembled WGS sequence"/>
</dbReference>
<comment type="subcellular location">
    <subcellularLocation>
        <location evidence="1">Cell inner membrane</location>
        <topology evidence="1">Single-pass membrane protein</topology>
        <orientation evidence="1">Periplasmic side</orientation>
    </subcellularLocation>
</comment>
<feature type="transmembrane region" description="Helical" evidence="11">
    <location>
        <begin position="52"/>
        <end position="72"/>
    </location>
</feature>
<feature type="compositionally biased region" description="Basic and acidic residues" evidence="10">
    <location>
        <begin position="204"/>
        <end position="214"/>
    </location>
</feature>
<proteinExistence type="inferred from homology"/>
<feature type="compositionally biased region" description="Basic and acidic residues" evidence="10">
    <location>
        <begin position="174"/>
        <end position="183"/>
    </location>
</feature>
<gene>
    <name evidence="13" type="ORF">JDN41_02490</name>
</gene>
<evidence type="ECO:0000256" key="1">
    <source>
        <dbReference type="ARBA" id="ARBA00004383"/>
    </source>
</evidence>
<feature type="region of interest" description="Disordered" evidence="10">
    <location>
        <begin position="204"/>
        <end position="235"/>
    </location>
</feature>
<evidence type="ECO:0000313" key="13">
    <source>
        <dbReference type="EMBL" id="MBJ7542420.1"/>
    </source>
</evidence>
<evidence type="ECO:0000256" key="3">
    <source>
        <dbReference type="ARBA" id="ARBA00022448"/>
    </source>
</evidence>
<reference evidence="13 14" key="1">
    <citation type="submission" date="2020-12" db="EMBL/GenBank/DDBJ databases">
        <title>Revised draft genomes of Rhodomicrobium vannielii ATCC 17100 and Rhodomicrobium udaipurense JA643.</title>
        <authorList>
            <person name="Conners E.M."/>
            <person name="Davenport E.J."/>
            <person name="Bose A."/>
        </authorList>
    </citation>
    <scope>NUCLEOTIDE SEQUENCE [LARGE SCALE GENOMIC DNA]</scope>
    <source>
        <strain evidence="13 14">JA643</strain>
    </source>
</reference>
<protein>
    <submittedName>
        <fullName evidence="13">TonB family protein</fullName>
    </submittedName>
</protein>
<dbReference type="GO" id="GO:0031992">
    <property type="term" value="F:energy transducer activity"/>
    <property type="evidence" value="ECO:0007669"/>
    <property type="project" value="TreeGrafter"/>
</dbReference>
<evidence type="ECO:0000256" key="9">
    <source>
        <dbReference type="ARBA" id="ARBA00023136"/>
    </source>
</evidence>
<dbReference type="PANTHER" id="PTHR33446">
    <property type="entry name" value="PROTEIN TONB-RELATED"/>
    <property type="match status" value="1"/>
</dbReference>
<evidence type="ECO:0000313" key="14">
    <source>
        <dbReference type="Proteomes" id="UP000623250"/>
    </source>
</evidence>
<evidence type="ECO:0000256" key="11">
    <source>
        <dbReference type="SAM" id="Phobius"/>
    </source>
</evidence>
<comment type="similarity">
    <text evidence="2">Belongs to the TonB family.</text>
</comment>
<dbReference type="PANTHER" id="PTHR33446:SF2">
    <property type="entry name" value="PROTEIN TONB"/>
    <property type="match status" value="1"/>
</dbReference>
<keyword evidence="6 11" id="KW-0812">Transmembrane</keyword>
<evidence type="ECO:0000256" key="7">
    <source>
        <dbReference type="ARBA" id="ARBA00022927"/>
    </source>
</evidence>
<evidence type="ECO:0000256" key="5">
    <source>
        <dbReference type="ARBA" id="ARBA00022519"/>
    </source>
</evidence>
<organism evidence="13 14">
    <name type="scientific">Rhodomicrobium udaipurense</name>
    <dbReference type="NCBI Taxonomy" id="1202716"/>
    <lineage>
        <taxon>Bacteria</taxon>
        <taxon>Pseudomonadati</taxon>
        <taxon>Pseudomonadota</taxon>
        <taxon>Alphaproteobacteria</taxon>
        <taxon>Hyphomicrobiales</taxon>
        <taxon>Hyphomicrobiaceae</taxon>
        <taxon>Rhodomicrobium</taxon>
    </lineage>
</organism>
<dbReference type="GO" id="GO:0098797">
    <property type="term" value="C:plasma membrane protein complex"/>
    <property type="evidence" value="ECO:0007669"/>
    <property type="project" value="TreeGrafter"/>
</dbReference>
<keyword evidence="3" id="KW-0813">Transport</keyword>
<keyword evidence="7" id="KW-0653">Protein transport</keyword>
<dbReference type="PROSITE" id="PS52015">
    <property type="entry name" value="TONB_CTD"/>
    <property type="match status" value="1"/>
</dbReference>
<feature type="compositionally biased region" description="Low complexity" evidence="10">
    <location>
        <begin position="143"/>
        <end position="164"/>
    </location>
</feature>